<dbReference type="GO" id="GO:0005524">
    <property type="term" value="F:ATP binding"/>
    <property type="evidence" value="ECO:0007669"/>
    <property type="project" value="UniProtKB-KW"/>
</dbReference>
<reference evidence="7 8" key="1">
    <citation type="submission" date="2018-12" db="EMBL/GenBank/DDBJ databases">
        <title>The whole draft genome of Aquabacterium sp. SJQ9.</title>
        <authorList>
            <person name="Sun L."/>
            <person name="Gao X."/>
            <person name="Chen W."/>
            <person name="Huang K."/>
        </authorList>
    </citation>
    <scope>NUCLEOTIDE SEQUENCE [LARGE SCALE GENOMIC DNA]</scope>
    <source>
        <strain evidence="7 8">SJQ9</strain>
    </source>
</reference>
<keyword evidence="1" id="KW-0808">Transferase</keyword>
<dbReference type="PANTHER" id="PTHR43289">
    <property type="entry name" value="MITOGEN-ACTIVATED PROTEIN KINASE KINASE KINASE 20-RELATED"/>
    <property type="match status" value="1"/>
</dbReference>
<evidence type="ECO:0000259" key="6">
    <source>
        <dbReference type="PROSITE" id="PS50011"/>
    </source>
</evidence>
<dbReference type="InterPro" id="IPR008271">
    <property type="entry name" value="Ser/Thr_kinase_AS"/>
</dbReference>
<dbReference type="Gene3D" id="3.30.200.20">
    <property type="entry name" value="Phosphorylase Kinase, domain 1"/>
    <property type="match status" value="1"/>
</dbReference>
<dbReference type="PROSITE" id="PS00108">
    <property type="entry name" value="PROTEIN_KINASE_ST"/>
    <property type="match status" value="1"/>
</dbReference>
<name>A0A3R8S057_9BURK</name>
<evidence type="ECO:0000256" key="2">
    <source>
        <dbReference type="ARBA" id="ARBA00022741"/>
    </source>
</evidence>
<keyword evidence="4" id="KW-0067">ATP-binding</keyword>
<protein>
    <submittedName>
        <fullName evidence="7">Serine/threonine protein kinase</fullName>
    </submittedName>
</protein>
<evidence type="ECO:0000256" key="1">
    <source>
        <dbReference type="ARBA" id="ARBA00022679"/>
    </source>
</evidence>
<dbReference type="SUPFAM" id="SSF56112">
    <property type="entry name" value="Protein kinase-like (PK-like)"/>
    <property type="match status" value="1"/>
</dbReference>
<evidence type="ECO:0000313" key="8">
    <source>
        <dbReference type="Proteomes" id="UP000269265"/>
    </source>
</evidence>
<dbReference type="Gene3D" id="1.10.510.10">
    <property type="entry name" value="Transferase(Phosphotransferase) domain 1"/>
    <property type="match status" value="1"/>
</dbReference>
<keyword evidence="3 7" id="KW-0418">Kinase</keyword>
<dbReference type="Pfam" id="PF00069">
    <property type="entry name" value="Pkinase"/>
    <property type="match status" value="1"/>
</dbReference>
<gene>
    <name evidence="7" type="ORF">EIP75_21295</name>
</gene>
<feature type="domain" description="Protein kinase" evidence="6">
    <location>
        <begin position="10"/>
        <end position="280"/>
    </location>
</feature>
<dbReference type="SMART" id="SM00220">
    <property type="entry name" value="S_TKc"/>
    <property type="match status" value="1"/>
</dbReference>
<evidence type="ECO:0000256" key="5">
    <source>
        <dbReference type="SAM" id="MobiDB-lite"/>
    </source>
</evidence>
<dbReference type="EMBL" id="RSED01000025">
    <property type="protein sequence ID" value="RRS02325.1"/>
    <property type="molecule type" value="Genomic_DNA"/>
</dbReference>
<dbReference type="PANTHER" id="PTHR43289:SF6">
    <property type="entry name" value="SERINE_THREONINE-PROTEIN KINASE NEKL-3"/>
    <property type="match status" value="1"/>
</dbReference>
<evidence type="ECO:0000256" key="4">
    <source>
        <dbReference type="ARBA" id="ARBA00022840"/>
    </source>
</evidence>
<comment type="caution">
    <text evidence="7">The sequence shown here is derived from an EMBL/GenBank/DDBJ whole genome shotgun (WGS) entry which is preliminary data.</text>
</comment>
<dbReference type="CDD" id="cd14014">
    <property type="entry name" value="STKc_PknB_like"/>
    <property type="match status" value="1"/>
</dbReference>
<evidence type="ECO:0000313" key="7">
    <source>
        <dbReference type="EMBL" id="RRS02325.1"/>
    </source>
</evidence>
<dbReference type="InterPro" id="IPR011009">
    <property type="entry name" value="Kinase-like_dom_sf"/>
</dbReference>
<dbReference type="AlphaFoldDB" id="A0A3R8S057"/>
<dbReference type="GO" id="GO:0004674">
    <property type="term" value="F:protein serine/threonine kinase activity"/>
    <property type="evidence" value="ECO:0007669"/>
    <property type="project" value="UniProtKB-KW"/>
</dbReference>
<keyword evidence="7" id="KW-0723">Serine/threonine-protein kinase</keyword>
<sequence length="507" mass="53207">MPTIGHVGRYALKYCIGEGGLGTVYAAHDPLLSRLIAIKTMQIDLPEQDREQFNAMFLNEAKAAGSLSHPHIVTVYDAGAGSQGTYMAMELLRGKDLRQLLSMGWRPTPAQAALIIRRVADALSYAHHKGVIHRDIKPANIFMVGRTQPRVLDFGIARVRQVESTGGAEEGMSRFGELVGGSPHYMAPEQVQREPVDRRVDVYSLGVVFYELLTGRKPFVGHDLDAISQSVLQDDVPPPHELNPEVPRALSDIAMQAMARDLVRRTRSARTLSQELREWLDGQADEGSGKGGKPAKAGKAAPDKALKAGAAASSLAAAGEQASGAGTSKAVLVGVAALGLLALAGAAAWWGLNRGDALAVPVVAEPASVPLPSAAPEAQAVAEREEIISEAPAGVPASAPVVAAVPVAPEPLPPAVTPAPPPAAPVTTTVAAQEPKAPVATGTVKLAITPWGRVSVGRKVMGVTPPLSQLSLPQGRHTIVIRNDDFPAYQQTVEVKAGQSVTISHAF</sequence>
<dbReference type="PROSITE" id="PS50011">
    <property type="entry name" value="PROTEIN_KINASE_DOM"/>
    <property type="match status" value="1"/>
</dbReference>
<dbReference type="InterPro" id="IPR000719">
    <property type="entry name" value="Prot_kinase_dom"/>
</dbReference>
<keyword evidence="8" id="KW-1185">Reference proteome</keyword>
<organism evidence="7 8">
    <name type="scientific">Aquabacterium soli</name>
    <dbReference type="NCBI Taxonomy" id="2493092"/>
    <lineage>
        <taxon>Bacteria</taxon>
        <taxon>Pseudomonadati</taxon>
        <taxon>Pseudomonadota</taxon>
        <taxon>Betaproteobacteria</taxon>
        <taxon>Burkholderiales</taxon>
        <taxon>Aquabacterium</taxon>
    </lineage>
</organism>
<dbReference type="OrthoDB" id="9791419at2"/>
<feature type="region of interest" description="Disordered" evidence="5">
    <location>
        <begin position="277"/>
        <end position="302"/>
    </location>
</feature>
<keyword evidence="2" id="KW-0547">Nucleotide-binding</keyword>
<dbReference type="Proteomes" id="UP000269265">
    <property type="component" value="Unassembled WGS sequence"/>
</dbReference>
<evidence type="ECO:0000256" key="3">
    <source>
        <dbReference type="ARBA" id="ARBA00022777"/>
    </source>
</evidence>
<accession>A0A3R8S057</accession>
<proteinExistence type="predicted"/>